<evidence type="ECO:0000313" key="12">
    <source>
        <dbReference type="Proteomes" id="UP000317369"/>
    </source>
</evidence>
<dbReference type="Gene3D" id="3.40.1190.20">
    <property type="match status" value="1"/>
</dbReference>
<dbReference type="SUPFAM" id="SSF53613">
    <property type="entry name" value="Ribokinase-like"/>
    <property type="match status" value="1"/>
</dbReference>
<keyword evidence="8 9" id="KW-0119">Carbohydrate metabolism</keyword>
<reference evidence="11 12" key="1">
    <citation type="submission" date="2019-02" db="EMBL/GenBank/DDBJ databases">
        <title>Deep-cultivation of Planctomycetes and their phenomic and genomic characterization uncovers novel biology.</title>
        <authorList>
            <person name="Wiegand S."/>
            <person name="Jogler M."/>
            <person name="Boedeker C."/>
            <person name="Pinto D."/>
            <person name="Vollmers J."/>
            <person name="Rivas-Marin E."/>
            <person name="Kohn T."/>
            <person name="Peeters S.H."/>
            <person name="Heuer A."/>
            <person name="Rast P."/>
            <person name="Oberbeckmann S."/>
            <person name="Bunk B."/>
            <person name="Jeske O."/>
            <person name="Meyerdierks A."/>
            <person name="Storesund J.E."/>
            <person name="Kallscheuer N."/>
            <person name="Luecker S."/>
            <person name="Lage O.M."/>
            <person name="Pohl T."/>
            <person name="Merkel B.J."/>
            <person name="Hornburger P."/>
            <person name="Mueller R.-W."/>
            <person name="Bruemmer F."/>
            <person name="Labrenz M."/>
            <person name="Spormann A.M."/>
            <person name="Op den Camp H."/>
            <person name="Overmann J."/>
            <person name="Amann R."/>
            <person name="Jetten M.S.M."/>
            <person name="Mascher T."/>
            <person name="Medema M.H."/>
            <person name="Devos D.P."/>
            <person name="Kaster A.-K."/>
            <person name="Ovreas L."/>
            <person name="Rohde M."/>
            <person name="Galperin M.Y."/>
            <person name="Jogler C."/>
        </authorList>
    </citation>
    <scope>NUCLEOTIDE SEQUENCE [LARGE SCALE GENOMIC DNA]</scope>
    <source>
        <strain evidence="11 12">KS4</strain>
    </source>
</reference>
<dbReference type="UniPathway" id="UPA00916">
    <property type="reaction ID" value="UER00889"/>
</dbReference>
<feature type="binding site" evidence="9">
    <location>
        <position position="286"/>
    </location>
    <ligand>
        <name>K(+)</name>
        <dbReference type="ChEBI" id="CHEBI:29103"/>
    </ligand>
</feature>
<dbReference type="PANTHER" id="PTHR10584">
    <property type="entry name" value="SUGAR KINASE"/>
    <property type="match status" value="1"/>
</dbReference>
<feature type="binding site" evidence="9">
    <location>
        <position position="283"/>
    </location>
    <ligand>
        <name>K(+)</name>
        <dbReference type="ChEBI" id="CHEBI:29103"/>
    </ligand>
</feature>
<keyword evidence="7 9" id="KW-0630">Potassium</keyword>
<dbReference type="GO" id="GO:0004747">
    <property type="term" value="F:ribokinase activity"/>
    <property type="evidence" value="ECO:0007669"/>
    <property type="project" value="UniProtKB-UniRule"/>
</dbReference>
<dbReference type="EC" id="2.7.1.15" evidence="9"/>
<keyword evidence="1 9" id="KW-0808">Transferase</keyword>
<evidence type="ECO:0000256" key="2">
    <source>
        <dbReference type="ARBA" id="ARBA00022723"/>
    </source>
</evidence>
<dbReference type="InterPro" id="IPR002139">
    <property type="entry name" value="Ribo/fructo_kinase"/>
</dbReference>
<keyword evidence="12" id="KW-1185">Reference proteome</keyword>
<feature type="active site" description="Proton acceptor" evidence="9">
    <location>
        <position position="250"/>
    </location>
</feature>
<comment type="activity regulation">
    <text evidence="9">Activated by a monovalent cation that binds near, but not in, the active site. The most likely occupant of the site in vivo is potassium. Ion binding induces a conformational change that may alter substrate affinity.</text>
</comment>
<comment type="pathway">
    <text evidence="9">Carbohydrate metabolism; D-ribose degradation; D-ribose 5-phosphate from beta-D-ribopyranose: step 2/2.</text>
</comment>
<sequence length="309" mass="32561">MSNILVVGSINMDVVASTNRHPKPGETILIDSIEFIPGGKGANAAVAAARLGANVSIVGAVGNDAFAETLRIGLVKNRIDCTHLLTINKSSGTAIITLDTNTAQNAIMVGMGANEDIKLPKSDAIFKNADVLLLQLETPIDINIEAAQRAKACNTLVILDPAPATTQIPFELLNHCDLISPNETELATLTGLPTDTLDQTINACTCLKQMGIQTIIAKMSDKGTYIHASNQSCHIPSYPIKPIDTTAAGDAFTACLATELAQQNKPYNLAAAVKHANAAGALACLKFGAQTSLPTQEELKQFIRSKTAY</sequence>
<evidence type="ECO:0000256" key="9">
    <source>
        <dbReference type="HAMAP-Rule" id="MF_01987"/>
    </source>
</evidence>
<feature type="binding site" evidence="9">
    <location>
        <position position="250"/>
    </location>
    <ligand>
        <name>substrate</name>
    </ligand>
</feature>
<dbReference type="KEGG" id="pcor:KS4_10540"/>
<evidence type="ECO:0000256" key="1">
    <source>
        <dbReference type="ARBA" id="ARBA00022679"/>
    </source>
</evidence>
<comment type="subcellular location">
    <subcellularLocation>
        <location evidence="9">Cytoplasm</location>
    </subcellularLocation>
</comment>
<keyword evidence="3 9" id="KW-0547">Nucleotide-binding</keyword>
<dbReference type="EMBL" id="CP036425">
    <property type="protein sequence ID" value="QDU33015.1"/>
    <property type="molecule type" value="Genomic_DNA"/>
</dbReference>
<comment type="function">
    <text evidence="9">Catalyzes the phosphorylation of ribose at O-5 in a reaction requiring ATP and magnesium. The resulting D-ribose-5-phosphate can then be used either for sythesis of nucleotides, histidine, and tryptophan, or as a component of the pentose phosphate pathway.</text>
</comment>
<feature type="binding site" evidence="9">
    <location>
        <position position="292"/>
    </location>
    <ligand>
        <name>K(+)</name>
        <dbReference type="ChEBI" id="CHEBI:29103"/>
    </ligand>
</feature>
<feature type="binding site" evidence="9">
    <location>
        <position position="246"/>
    </location>
    <ligand>
        <name>K(+)</name>
        <dbReference type="ChEBI" id="CHEBI:29103"/>
    </ligand>
</feature>
<dbReference type="InterPro" id="IPR029056">
    <property type="entry name" value="Ribokinase-like"/>
</dbReference>
<dbReference type="GO" id="GO:0005524">
    <property type="term" value="F:ATP binding"/>
    <property type="evidence" value="ECO:0007669"/>
    <property type="project" value="UniProtKB-UniRule"/>
</dbReference>
<dbReference type="InterPro" id="IPR011611">
    <property type="entry name" value="PfkB_dom"/>
</dbReference>
<feature type="binding site" evidence="9">
    <location>
        <position position="244"/>
    </location>
    <ligand>
        <name>K(+)</name>
        <dbReference type="ChEBI" id="CHEBI:29103"/>
    </ligand>
</feature>
<evidence type="ECO:0000256" key="7">
    <source>
        <dbReference type="ARBA" id="ARBA00022958"/>
    </source>
</evidence>
<feature type="binding site" evidence="9">
    <location>
        <position position="288"/>
    </location>
    <ligand>
        <name>K(+)</name>
        <dbReference type="ChEBI" id="CHEBI:29103"/>
    </ligand>
</feature>
<comment type="subunit">
    <text evidence="9">Homodimer.</text>
</comment>
<comment type="cofactor">
    <cofactor evidence="9">
        <name>Mg(2+)</name>
        <dbReference type="ChEBI" id="CHEBI:18420"/>
    </cofactor>
    <text evidence="9">Requires a divalent cation, most likely magnesium in vivo, as an electrophilic catalyst to aid phosphoryl group transfer. It is the chelate of the metal and the nucleotide that is the actual substrate.</text>
</comment>
<name>A0A517YS17_9BACT</name>
<dbReference type="HAMAP" id="MF_01987">
    <property type="entry name" value="Ribokinase"/>
    <property type="match status" value="1"/>
</dbReference>
<dbReference type="GO" id="GO:0046872">
    <property type="term" value="F:metal ion binding"/>
    <property type="evidence" value="ECO:0007669"/>
    <property type="project" value="UniProtKB-KW"/>
</dbReference>
<keyword evidence="9" id="KW-0963">Cytoplasm</keyword>
<keyword evidence="6 9" id="KW-0460">Magnesium</keyword>
<gene>
    <name evidence="9 11" type="primary">rbsK</name>
    <name evidence="11" type="ORF">KS4_10540</name>
</gene>
<dbReference type="PRINTS" id="PR00990">
    <property type="entry name" value="RIBOKINASE"/>
</dbReference>
<evidence type="ECO:0000259" key="10">
    <source>
        <dbReference type="Pfam" id="PF00294"/>
    </source>
</evidence>
<dbReference type="InterPro" id="IPR011877">
    <property type="entry name" value="Ribokinase"/>
</dbReference>
<comment type="caution">
    <text evidence="9">Lacks conserved residue(s) required for the propagation of feature annotation.</text>
</comment>
<dbReference type="AlphaFoldDB" id="A0A517YS17"/>
<comment type="similarity">
    <text evidence="9">Belongs to the carbohydrate kinase PfkB family. Ribokinase subfamily.</text>
</comment>
<dbReference type="Pfam" id="PF00294">
    <property type="entry name" value="PfkB"/>
    <property type="match status" value="1"/>
</dbReference>
<feature type="binding site" evidence="9">
    <location>
        <begin position="249"/>
        <end position="250"/>
    </location>
    <ligand>
        <name>ATP</name>
        <dbReference type="ChEBI" id="CHEBI:30616"/>
    </ligand>
</feature>
<dbReference type="Proteomes" id="UP000317369">
    <property type="component" value="Chromosome"/>
</dbReference>
<dbReference type="OrthoDB" id="9775849at2"/>
<evidence type="ECO:0000256" key="6">
    <source>
        <dbReference type="ARBA" id="ARBA00022842"/>
    </source>
</evidence>
<dbReference type="GO" id="GO:0019303">
    <property type="term" value="P:D-ribose catabolic process"/>
    <property type="evidence" value="ECO:0007669"/>
    <property type="project" value="UniProtKB-UniRule"/>
</dbReference>
<accession>A0A517YS17</accession>
<keyword evidence="2 9" id="KW-0479">Metal-binding</keyword>
<dbReference type="PANTHER" id="PTHR10584:SF166">
    <property type="entry name" value="RIBOKINASE"/>
    <property type="match status" value="1"/>
</dbReference>
<evidence type="ECO:0000313" key="11">
    <source>
        <dbReference type="EMBL" id="QDU33015.1"/>
    </source>
</evidence>
<evidence type="ECO:0000256" key="5">
    <source>
        <dbReference type="ARBA" id="ARBA00022840"/>
    </source>
</evidence>
<keyword evidence="4 9" id="KW-0418">Kinase</keyword>
<feature type="binding site" evidence="9">
    <location>
        <begin position="39"/>
        <end position="43"/>
    </location>
    <ligand>
        <name>substrate</name>
    </ligand>
</feature>
<feature type="binding site" evidence="9">
    <location>
        <position position="182"/>
    </location>
    <ligand>
        <name>ATP</name>
        <dbReference type="ChEBI" id="CHEBI:30616"/>
    </ligand>
</feature>
<feature type="domain" description="Carbohydrate kinase PfkB" evidence="10">
    <location>
        <begin position="1"/>
        <end position="295"/>
    </location>
</feature>
<proteinExistence type="inferred from homology"/>
<evidence type="ECO:0000256" key="4">
    <source>
        <dbReference type="ARBA" id="ARBA00022777"/>
    </source>
</evidence>
<organism evidence="11 12">
    <name type="scientific">Poriferisphaera corsica</name>
    <dbReference type="NCBI Taxonomy" id="2528020"/>
    <lineage>
        <taxon>Bacteria</taxon>
        <taxon>Pseudomonadati</taxon>
        <taxon>Planctomycetota</taxon>
        <taxon>Phycisphaerae</taxon>
        <taxon>Phycisphaerales</taxon>
        <taxon>Phycisphaeraceae</taxon>
        <taxon>Poriferisphaera</taxon>
    </lineage>
</organism>
<feature type="binding site" evidence="9">
    <location>
        <begin position="11"/>
        <end position="13"/>
    </location>
    <ligand>
        <name>substrate</name>
    </ligand>
</feature>
<keyword evidence="5 9" id="KW-0067">ATP-binding</keyword>
<feature type="binding site" evidence="9">
    <location>
        <position position="137"/>
    </location>
    <ligand>
        <name>substrate</name>
    </ligand>
</feature>
<evidence type="ECO:0000256" key="8">
    <source>
        <dbReference type="ARBA" id="ARBA00023277"/>
    </source>
</evidence>
<evidence type="ECO:0000256" key="3">
    <source>
        <dbReference type="ARBA" id="ARBA00022741"/>
    </source>
</evidence>
<dbReference type="GO" id="GO:0005829">
    <property type="term" value="C:cytosol"/>
    <property type="evidence" value="ECO:0007669"/>
    <property type="project" value="TreeGrafter"/>
</dbReference>
<feature type="binding site" evidence="9">
    <location>
        <position position="277"/>
    </location>
    <ligand>
        <name>ATP</name>
        <dbReference type="ChEBI" id="CHEBI:30616"/>
    </ligand>
</feature>
<dbReference type="RefSeq" id="WP_145075461.1">
    <property type="nucleotide sequence ID" value="NZ_CP036425.1"/>
</dbReference>
<comment type="catalytic activity">
    <reaction evidence="9">
        <text>D-ribose + ATP = D-ribose 5-phosphate + ADP + H(+)</text>
        <dbReference type="Rhea" id="RHEA:13697"/>
        <dbReference type="ChEBI" id="CHEBI:15378"/>
        <dbReference type="ChEBI" id="CHEBI:30616"/>
        <dbReference type="ChEBI" id="CHEBI:47013"/>
        <dbReference type="ChEBI" id="CHEBI:78346"/>
        <dbReference type="ChEBI" id="CHEBI:456216"/>
        <dbReference type="EC" id="2.7.1.15"/>
    </reaction>
</comment>
<dbReference type="CDD" id="cd01174">
    <property type="entry name" value="ribokinase"/>
    <property type="match status" value="1"/>
</dbReference>
<protein>
    <recommendedName>
        <fullName evidence="9">Ribokinase</fullName>
        <shortName evidence="9">RK</shortName>
        <ecNumber evidence="9">2.7.1.15</ecNumber>
    </recommendedName>
</protein>